<accession>F2NGF1</accession>
<evidence type="ECO:0000256" key="4">
    <source>
        <dbReference type="PROSITE-ProRule" id="PRU00182"/>
    </source>
</evidence>
<dbReference type="OrthoDB" id="128480at2"/>
<dbReference type="eggNOG" id="COG0564">
    <property type="taxonomic scope" value="Bacteria"/>
</dbReference>
<keyword evidence="2 5" id="KW-0413">Isomerase</keyword>
<dbReference type="KEGG" id="dao:Desac_0683"/>
<reference evidence="8" key="2">
    <citation type="submission" date="2011-03" db="EMBL/GenBank/DDBJ databases">
        <title>The complete genome of Desulfobacca acetoxidans DSM 11109.</title>
        <authorList>
            <consortium name="US DOE Joint Genome Institute (JGI-PGF)"/>
            <person name="Lucas S."/>
            <person name="Copeland A."/>
            <person name="Lapidus A."/>
            <person name="Bruce D."/>
            <person name="Goodwin L."/>
            <person name="Pitluck S."/>
            <person name="Peters L."/>
            <person name="Kyrpides N."/>
            <person name="Mavromatis K."/>
            <person name="Ivanova N."/>
            <person name="Ovchinnikova G."/>
            <person name="Teshima H."/>
            <person name="Detter J.C."/>
            <person name="Han C."/>
            <person name="Land M."/>
            <person name="Hauser L."/>
            <person name="Markowitz V."/>
            <person name="Cheng J.-F."/>
            <person name="Hugenholtz P."/>
            <person name="Woyke T."/>
            <person name="Wu D."/>
            <person name="Spring S."/>
            <person name="Schueler E."/>
            <person name="Brambilla E."/>
            <person name="Klenk H.-P."/>
            <person name="Eisen J.A."/>
        </authorList>
    </citation>
    <scope>NUCLEOTIDE SEQUENCE [LARGE SCALE GENOMIC DNA]</scope>
    <source>
        <strain evidence="8">ATCC 700848 / DSM 11109 / ASRB2</strain>
    </source>
</reference>
<dbReference type="AlphaFoldDB" id="F2NGF1"/>
<dbReference type="SUPFAM" id="SSF55120">
    <property type="entry name" value="Pseudouridine synthase"/>
    <property type="match status" value="1"/>
</dbReference>
<evidence type="ECO:0000313" key="8">
    <source>
        <dbReference type="Proteomes" id="UP000000483"/>
    </source>
</evidence>
<dbReference type="InterPro" id="IPR006224">
    <property type="entry name" value="PsdUridine_synth_RluA-like_CS"/>
</dbReference>
<dbReference type="EC" id="5.4.99.-" evidence="5"/>
<dbReference type="InterPro" id="IPR006145">
    <property type="entry name" value="PsdUridine_synth_RsuA/RluA"/>
</dbReference>
<dbReference type="GO" id="GO:0000455">
    <property type="term" value="P:enzyme-directed rRNA pseudouridine synthesis"/>
    <property type="evidence" value="ECO:0007669"/>
    <property type="project" value="TreeGrafter"/>
</dbReference>
<dbReference type="HOGENOM" id="CLU_016902_4_4_7"/>
<evidence type="ECO:0000313" key="7">
    <source>
        <dbReference type="EMBL" id="AEB08564.1"/>
    </source>
</evidence>
<evidence type="ECO:0000256" key="1">
    <source>
        <dbReference type="ARBA" id="ARBA00010876"/>
    </source>
</evidence>
<dbReference type="InterPro" id="IPR006225">
    <property type="entry name" value="PsdUridine_synth_RluC/D"/>
</dbReference>
<dbReference type="RefSeq" id="WP_013705677.1">
    <property type="nucleotide sequence ID" value="NC_015388.1"/>
</dbReference>
<keyword evidence="4" id="KW-0694">RNA-binding</keyword>
<dbReference type="InterPro" id="IPR002942">
    <property type="entry name" value="S4_RNA-bd"/>
</dbReference>
<gene>
    <name evidence="7" type="ordered locus">Desac_0683</name>
</gene>
<name>F2NGF1_DESAR</name>
<keyword evidence="8" id="KW-1185">Reference proteome</keyword>
<dbReference type="Pfam" id="PF01479">
    <property type="entry name" value="S4"/>
    <property type="match status" value="1"/>
</dbReference>
<evidence type="ECO:0000256" key="5">
    <source>
        <dbReference type="RuleBase" id="RU362028"/>
    </source>
</evidence>
<dbReference type="NCBIfam" id="TIGR00005">
    <property type="entry name" value="rluA_subfam"/>
    <property type="match status" value="1"/>
</dbReference>
<evidence type="ECO:0000256" key="3">
    <source>
        <dbReference type="PIRSR" id="PIRSR606225-1"/>
    </source>
</evidence>
<feature type="active site" evidence="3">
    <location>
        <position position="150"/>
    </location>
</feature>
<dbReference type="Gene3D" id="3.30.2350.10">
    <property type="entry name" value="Pseudouridine synthase"/>
    <property type="match status" value="1"/>
</dbReference>
<proteinExistence type="inferred from homology"/>
<sequence>MAVPTSDPDYPPPTGTTLDVEAEEEGLRLDHFLVRKMPSFSRARLQRWIKAGLVQVNQEERQPHYHMRKGDRVAVSPPEVQRWHLAPEPIPLKILYEDEDLLALNKPPGLTVHPGAGQSSGTLVNALLHHCPDLGGIGDVQRPGLVHRLDKDTSGVMVVAKTDRAHQALIKQFKNRRVDKRYLALVWGRFSENQGEIEEEIGRHPTQRHKMAVTSRRGRPAATSWRRLQEYPGPFSWLELKLHTGRTHQIRVHLSSLGHPVVGDKIYGAGDRRLLVLPPELTELRPLVRRQALHAWKLHLKHPCRDLELDLEAPLPEDLQKILDFLEQQRL</sequence>
<dbReference type="Pfam" id="PF00849">
    <property type="entry name" value="PseudoU_synth_2"/>
    <property type="match status" value="1"/>
</dbReference>
<dbReference type="GO" id="GO:0120159">
    <property type="term" value="F:rRNA pseudouridine synthase activity"/>
    <property type="evidence" value="ECO:0007669"/>
    <property type="project" value="UniProtKB-ARBA"/>
</dbReference>
<dbReference type="EMBL" id="CP002629">
    <property type="protein sequence ID" value="AEB08564.1"/>
    <property type="molecule type" value="Genomic_DNA"/>
</dbReference>
<comment type="catalytic activity">
    <reaction evidence="5">
        <text>a uridine in RNA = a pseudouridine in RNA</text>
        <dbReference type="Rhea" id="RHEA:48348"/>
        <dbReference type="Rhea" id="RHEA-COMP:12068"/>
        <dbReference type="Rhea" id="RHEA-COMP:12069"/>
        <dbReference type="ChEBI" id="CHEBI:65314"/>
        <dbReference type="ChEBI" id="CHEBI:65315"/>
    </reaction>
</comment>
<dbReference type="InterPro" id="IPR020103">
    <property type="entry name" value="PsdUridine_synth_cat_dom_sf"/>
</dbReference>
<dbReference type="PROSITE" id="PS50889">
    <property type="entry name" value="S4"/>
    <property type="match status" value="1"/>
</dbReference>
<comment type="function">
    <text evidence="5">Responsible for synthesis of pseudouridine from uracil.</text>
</comment>
<dbReference type="CDD" id="cd00165">
    <property type="entry name" value="S4"/>
    <property type="match status" value="1"/>
</dbReference>
<dbReference type="SMART" id="SM00363">
    <property type="entry name" value="S4"/>
    <property type="match status" value="1"/>
</dbReference>
<organism evidence="7 8">
    <name type="scientific">Desulfobacca acetoxidans (strain ATCC 700848 / DSM 11109 / ASRB2)</name>
    <dbReference type="NCBI Taxonomy" id="880072"/>
    <lineage>
        <taxon>Bacteria</taxon>
        <taxon>Pseudomonadati</taxon>
        <taxon>Thermodesulfobacteriota</taxon>
        <taxon>Desulfobaccia</taxon>
        <taxon>Desulfobaccales</taxon>
        <taxon>Desulfobaccaceae</taxon>
        <taxon>Desulfobacca</taxon>
    </lineage>
</organism>
<dbReference type="CDD" id="cd02869">
    <property type="entry name" value="PseudoU_synth_RluA_like"/>
    <property type="match status" value="1"/>
</dbReference>
<dbReference type="Gene3D" id="3.10.290.10">
    <property type="entry name" value="RNA-binding S4 domain"/>
    <property type="match status" value="1"/>
</dbReference>
<dbReference type="SUPFAM" id="SSF55174">
    <property type="entry name" value="Alpha-L RNA-binding motif"/>
    <property type="match status" value="1"/>
</dbReference>
<dbReference type="STRING" id="880072.Desac_0683"/>
<reference evidence="7 8" key="1">
    <citation type="journal article" date="2011" name="Stand. Genomic Sci.">
        <title>Complete genome sequence of the acetate-degrading sulfate reducer Desulfobacca acetoxidans type strain (ASRB2).</title>
        <authorList>
            <person name="Goker M."/>
            <person name="Teshima H."/>
            <person name="Lapidus A."/>
            <person name="Nolan M."/>
            <person name="Lucas S."/>
            <person name="Hammon N."/>
            <person name="Deshpande S."/>
            <person name="Cheng J.F."/>
            <person name="Tapia R."/>
            <person name="Han C."/>
            <person name="Goodwin L."/>
            <person name="Pitluck S."/>
            <person name="Huntemann M."/>
            <person name="Liolios K."/>
            <person name="Ivanova N."/>
            <person name="Pagani I."/>
            <person name="Mavromatis K."/>
            <person name="Ovchinikova G."/>
            <person name="Pati A."/>
            <person name="Chen A."/>
            <person name="Palaniappan K."/>
            <person name="Land M."/>
            <person name="Hauser L."/>
            <person name="Brambilla E.M."/>
            <person name="Rohde M."/>
            <person name="Spring S."/>
            <person name="Detter J.C."/>
            <person name="Woyke T."/>
            <person name="Bristow J."/>
            <person name="Eisen J.A."/>
            <person name="Markowitz V."/>
            <person name="Hugenholtz P."/>
            <person name="Kyrpides N.C."/>
            <person name="Klenk H.P."/>
        </authorList>
    </citation>
    <scope>NUCLEOTIDE SEQUENCE [LARGE SCALE GENOMIC DNA]</scope>
    <source>
        <strain evidence="8">ATCC 700848 / DSM 11109 / ASRB2</strain>
    </source>
</reference>
<dbReference type="InterPro" id="IPR036986">
    <property type="entry name" value="S4_RNA-bd_sf"/>
</dbReference>
<dbReference type="GO" id="GO:0003723">
    <property type="term" value="F:RNA binding"/>
    <property type="evidence" value="ECO:0007669"/>
    <property type="project" value="UniProtKB-KW"/>
</dbReference>
<evidence type="ECO:0000256" key="2">
    <source>
        <dbReference type="ARBA" id="ARBA00023235"/>
    </source>
</evidence>
<evidence type="ECO:0000259" key="6">
    <source>
        <dbReference type="SMART" id="SM00363"/>
    </source>
</evidence>
<comment type="similarity">
    <text evidence="1 5">Belongs to the pseudouridine synthase RluA family.</text>
</comment>
<dbReference type="InterPro" id="IPR050188">
    <property type="entry name" value="RluA_PseudoU_synthase"/>
</dbReference>
<dbReference type="PANTHER" id="PTHR21600">
    <property type="entry name" value="MITOCHONDRIAL RNA PSEUDOURIDINE SYNTHASE"/>
    <property type="match status" value="1"/>
</dbReference>
<dbReference type="PANTHER" id="PTHR21600:SF44">
    <property type="entry name" value="RIBOSOMAL LARGE SUBUNIT PSEUDOURIDINE SYNTHASE D"/>
    <property type="match status" value="1"/>
</dbReference>
<protein>
    <recommendedName>
        <fullName evidence="5">Pseudouridine synthase</fullName>
        <ecNumber evidence="5">5.4.99.-</ecNumber>
    </recommendedName>
</protein>
<feature type="domain" description="RNA-binding S4" evidence="6">
    <location>
        <begin position="27"/>
        <end position="89"/>
    </location>
</feature>
<dbReference type="PROSITE" id="PS01129">
    <property type="entry name" value="PSI_RLU"/>
    <property type="match status" value="1"/>
</dbReference>
<dbReference type="Proteomes" id="UP000000483">
    <property type="component" value="Chromosome"/>
</dbReference>